<organism evidence="1 2">
    <name type="scientific">Triparma laevis f. longispina</name>
    <dbReference type="NCBI Taxonomy" id="1714387"/>
    <lineage>
        <taxon>Eukaryota</taxon>
        <taxon>Sar</taxon>
        <taxon>Stramenopiles</taxon>
        <taxon>Ochrophyta</taxon>
        <taxon>Bolidophyceae</taxon>
        <taxon>Parmales</taxon>
        <taxon>Triparmaceae</taxon>
        <taxon>Triparma</taxon>
    </lineage>
</organism>
<sequence length="106" mass="11943">MAGYGISLGLVVIGLAMYFRNCDPNFDRSLFWMRLEWMNSKNNGKFIKRIAEIYKWKGTDGRGVDKALAKLFGRCGADLEEGADGLSLTFIKSKKSKKSLKIEPET</sequence>
<name>A0A9W7KVV9_9STRA</name>
<reference evidence="2" key="1">
    <citation type="journal article" date="2023" name="Commun. Biol.">
        <title>Genome analysis of Parmales, the sister group of diatoms, reveals the evolutionary specialization of diatoms from phago-mixotrophs to photoautotrophs.</title>
        <authorList>
            <person name="Ban H."/>
            <person name="Sato S."/>
            <person name="Yoshikawa S."/>
            <person name="Yamada K."/>
            <person name="Nakamura Y."/>
            <person name="Ichinomiya M."/>
            <person name="Sato N."/>
            <person name="Blanc-Mathieu R."/>
            <person name="Endo H."/>
            <person name="Kuwata A."/>
            <person name="Ogata H."/>
        </authorList>
    </citation>
    <scope>NUCLEOTIDE SEQUENCE [LARGE SCALE GENOMIC DNA]</scope>
    <source>
        <strain evidence="2">NIES 3700</strain>
    </source>
</reference>
<evidence type="ECO:0000313" key="1">
    <source>
        <dbReference type="EMBL" id="GMI13429.1"/>
    </source>
</evidence>
<dbReference type="EMBL" id="BRXW01000192">
    <property type="protein sequence ID" value="GMI13429.1"/>
    <property type="molecule type" value="Genomic_DNA"/>
</dbReference>
<dbReference type="AlphaFoldDB" id="A0A9W7KVV9"/>
<comment type="caution">
    <text evidence="1">The sequence shown here is derived from an EMBL/GenBank/DDBJ whole genome shotgun (WGS) entry which is preliminary data.</text>
</comment>
<accession>A0A9W7KVV9</accession>
<dbReference type="Proteomes" id="UP001165122">
    <property type="component" value="Unassembled WGS sequence"/>
</dbReference>
<evidence type="ECO:0000313" key="2">
    <source>
        <dbReference type="Proteomes" id="UP001165122"/>
    </source>
</evidence>
<protein>
    <submittedName>
        <fullName evidence="1">Uncharacterized protein</fullName>
    </submittedName>
</protein>
<proteinExistence type="predicted"/>
<gene>
    <name evidence="1" type="ORF">TrLO_g4178</name>
</gene>
<keyword evidence="2" id="KW-1185">Reference proteome</keyword>